<keyword evidence="1" id="KW-0812">Transmembrane</keyword>
<evidence type="ECO:0000313" key="2">
    <source>
        <dbReference type="EMBL" id="UYP45245.1"/>
    </source>
</evidence>
<proteinExistence type="predicted"/>
<sequence length="728" mass="84504">MMYKRFYIGLVLFFAIYWILPSILGVKSYPMGFDSDESHEGLKGFSYLIIRAITLLFSYAQYSFDLLPFIFIISPIVSLIILSFRLKSESKLSLKQIFLHLNYEFSSSPKEMIVSGFKDSTWKKEWVILRSFLILLPFSLFILTMILNLTTVDVLNLSENSTGLGWFLEIYFIYLSTLLFGFILVRSSRLSFKGRFFGESMQQSFFSSIKQVGTPISILSILLFILNQPDSLVMIFYFSCYFLMGVVIFILNLRIFEPISIFLLLKLINSIKWMLNKKDRTNEREIKSNRLKNENLWQITYCAIIACSFSFLSFLLLTIITNPLLSKLPDSLDFYDLALISSHPSLSIMVTIDSIFSLWSIEKVLRILVFGYFFAVASRNSIHQKWVILIFSIIALIFTWLGSIVFGGSFISPLFIQYDHVWMTSTPVITKYLGINLTSIRTAFLYADFSDPTQILLRTISSPFILIRPFAVLFLWGYFIRLFQTNFMVKSFQTSKTQIERISFSKCDNLHLIRNIQSKGQLLVRFNPVNILMNRSSRFQKLFDHIFSCPEVYIHELVLSADGNYSKLKDFLITLHKENAISSWIPEFSCLFEQARLDSLYVLSPDGRNLFFHNFQENMGGVEPVSPFLVSGMFSAITSFVKETTRSKDLLRSIDCGDKVVLLEYLDRLDIFAAVFADREIATIRSSLKEFLQAFQKRHYQRLKNWNGDTIPFSKDHDLVENSFYDFI</sequence>
<protein>
    <submittedName>
        <fullName evidence="2">Uncharacterized protein</fullName>
    </submittedName>
</protein>
<feature type="transmembrane region" description="Helical" evidence="1">
    <location>
        <begin position="205"/>
        <end position="226"/>
    </location>
</feature>
<gene>
    <name evidence="2" type="ORF">NEF87_001530</name>
</gene>
<feature type="transmembrane region" description="Helical" evidence="1">
    <location>
        <begin position="127"/>
        <end position="146"/>
    </location>
</feature>
<feature type="transmembrane region" description="Helical" evidence="1">
    <location>
        <begin position="166"/>
        <end position="185"/>
    </location>
</feature>
<keyword evidence="1" id="KW-0472">Membrane</keyword>
<dbReference type="Proteomes" id="UP001208689">
    <property type="component" value="Chromosome"/>
</dbReference>
<feature type="transmembrane region" description="Helical" evidence="1">
    <location>
        <begin position="6"/>
        <end position="24"/>
    </location>
</feature>
<dbReference type="EMBL" id="CP104013">
    <property type="protein sequence ID" value="UYP45245.1"/>
    <property type="molecule type" value="Genomic_DNA"/>
</dbReference>
<feature type="transmembrane region" description="Helical" evidence="1">
    <location>
        <begin position="296"/>
        <end position="320"/>
    </location>
</feature>
<accession>A0ABY6HPA8</accession>
<evidence type="ECO:0000313" key="3">
    <source>
        <dbReference type="Proteomes" id="UP001208689"/>
    </source>
</evidence>
<name>A0ABY6HPA8_9ARCH</name>
<feature type="transmembrane region" description="Helical" evidence="1">
    <location>
        <begin position="364"/>
        <end position="382"/>
    </location>
</feature>
<feature type="transmembrane region" description="Helical" evidence="1">
    <location>
        <begin position="459"/>
        <end position="480"/>
    </location>
</feature>
<feature type="transmembrane region" description="Helical" evidence="1">
    <location>
        <begin position="232"/>
        <end position="256"/>
    </location>
</feature>
<reference evidence="2" key="1">
    <citation type="submission" date="2022-09" db="EMBL/GenBank/DDBJ databases">
        <title>Actin cytoskeleton and complex cell architecture in an #Asgard archaeon.</title>
        <authorList>
            <person name="Ponce Toledo R.I."/>
            <person name="Schleper C."/>
            <person name="Rodrigues Oliveira T."/>
            <person name="Wollweber F."/>
            <person name="Xu J."/>
            <person name="Rittmann S."/>
            <person name="Klingl A."/>
            <person name="Pilhofer M."/>
        </authorList>
    </citation>
    <scope>NUCLEOTIDE SEQUENCE</scope>
    <source>
        <strain evidence="2">B-35</strain>
    </source>
</reference>
<feature type="transmembrane region" description="Helical" evidence="1">
    <location>
        <begin position="428"/>
        <end position="447"/>
    </location>
</feature>
<evidence type="ECO:0000256" key="1">
    <source>
        <dbReference type="SAM" id="Phobius"/>
    </source>
</evidence>
<keyword evidence="3" id="KW-1185">Reference proteome</keyword>
<keyword evidence="1" id="KW-1133">Transmembrane helix</keyword>
<organism evidence="2 3">
    <name type="scientific">Candidatus Lokiarchaeum ossiferum</name>
    <dbReference type="NCBI Taxonomy" id="2951803"/>
    <lineage>
        <taxon>Archaea</taxon>
        <taxon>Promethearchaeati</taxon>
        <taxon>Promethearchaeota</taxon>
        <taxon>Promethearchaeia</taxon>
        <taxon>Promethearchaeales</taxon>
        <taxon>Promethearchaeaceae</taxon>
        <taxon>Candidatus Lokiarchaeum</taxon>
    </lineage>
</organism>
<feature type="transmembrane region" description="Helical" evidence="1">
    <location>
        <begin position="66"/>
        <end position="86"/>
    </location>
</feature>
<feature type="transmembrane region" description="Helical" evidence="1">
    <location>
        <begin position="388"/>
        <end position="416"/>
    </location>
</feature>